<dbReference type="AlphaFoldDB" id="A0AAW2Q7K7"/>
<dbReference type="EMBL" id="JACGWM010000007">
    <property type="protein sequence ID" value="KAL0363571.1"/>
    <property type="molecule type" value="Genomic_DNA"/>
</dbReference>
<reference evidence="1" key="1">
    <citation type="submission" date="2020-06" db="EMBL/GenBank/DDBJ databases">
        <authorList>
            <person name="Li T."/>
            <person name="Hu X."/>
            <person name="Zhang T."/>
            <person name="Song X."/>
            <person name="Zhang H."/>
            <person name="Dai N."/>
            <person name="Sheng W."/>
            <person name="Hou X."/>
            <person name="Wei L."/>
        </authorList>
    </citation>
    <scope>NUCLEOTIDE SEQUENCE</scope>
    <source>
        <strain evidence="1">KEN8</strain>
        <tissue evidence="1">Leaf</tissue>
    </source>
</reference>
<name>A0AAW2Q7K7_9LAMI</name>
<organism evidence="1">
    <name type="scientific">Sesamum calycinum</name>
    <dbReference type="NCBI Taxonomy" id="2727403"/>
    <lineage>
        <taxon>Eukaryota</taxon>
        <taxon>Viridiplantae</taxon>
        <taxon>Streptophyta</taxon>
        <taxon>Embryophyta</taxon>
        <taxon>Tracheophyta</taxon>
        <taxon>Spermatophyta</taxon>
        <taxon>Magnoliopsida</taxon>
        <taxon>eudicotyledons</taxon>
        <taxon>Gunneridae</taxon>
        <taxon>Pentapetalae</taxon>
        <taxon>asterids</taxon>
        <taxon>lamiids</taxon>
        <taxon>Lamiales</taxon>
        <taxon>Pedaliaceae</taxon>
        <taxon>Sesamum</taxon>
    </lineage>
</organism>
<comment type="caution">
    <text evidence="1">The sequence shown here is derived from an EMBL/GenBank/DDBJ whole genome shotgun (WGS) entry which is preliminary data.</text>
</comment>
<protein>
    <submittedName>
        <fullName evidence="1">Uncharacterized protein</fullName>
    </submittedName>
</protein>
<evidence type="ECO:0000313" key="1">
    <source>
        <dbReference type="EMBL" id="KAL0363571.1"/>
    </source>
</evidence>
<proteinExistence type="predicted"/>
<reference evidence="1" key="2">
    <citation type="journal article" date="2024" name="Plant">
        <title>Genomic evolution and insights into agronomic trait innovations of Sesamum species.</title>
        <authorList>
            <person name="Miao H."/>
            <person name="Wang L."/>
            <person name="Qu L."/>
            <person name="Liu H."/>
            <person name="Sun Y."/>
            <person name="Le M."/>
            <person name="Wang Q."/>
            <person name="Wei S."/>
            <person name="Zheng Y."/>
            <person name="Lin W."/>
            <person name="Duan Y."/>
            <person name="Cao H."/>
            <person name="Xiong S."/>
            <person name="Wang X."/>
            <person name="Wei L."/>
            <person name="Li C."/>
            <person name="Ma Q."/>
            <person name="Ju M."/>
            <person name="Zhao R."/>
            <person name="Li G."/>
            <person name="Mu C."/>
            <person name="Tian Q."/>
            <person name="Mei H."/>
            <person name="Zhang T."/>
            <person name="Gao T."/>
            <person name="Zhang H."/>
        </authorList>
    </citation>
    <scope>NUCLEOTIDE SEQUENCE</scope>
    <source>
        <strain evidence="1">KEN8</strain>
    </source>
</reference>
<sequence length="73" mass="8188">MIARNSWGYDGMHDPFGVGLLCGRDTMCIDCESVENKLLNFTQLLKPFGTENSSRFLFADYSAKVYLSSIAIE</sequence>
<accession>A0AAW2Q7K7</accession>
<gene>
    <name evidence="1" type="ORF">Scaly_1312300</name>
</gene>